<comment type="similarity">
    <text evidence="5">Belongs to the YicC/YloC family.</text>
</comment>
<dbReference type="InterPro" id="IPR013527">
    <property type="entry name" value="YicC-like_N"/>
</dbReference>
<dbReference type="AlphaFoldDB" id="A0A0P8WN62"/>
<gene>
    <name evidence="8" type="ORF">OXPF_21500</name>
</gene>
<proteinExistence type="inferred from homology"/>
<dbReference type="PANTHER" id="PTHR30636">
    <property type="entry name" value="UPF0701 PROTEIN YICC"/>
    <property type="match status" value="1"/>
</dbReference>
<dbReference type="STRING" id="36849.OXPF_21500"/>
<dbReference type="PANTHER" id="PTHR30636:SF3">
    <property type="entry name" value="UPF0701 PROTEIN YICC"/>
    <property type="match status" value="1"/>
</dbReference>
<sequence>MLKSMTGFGRGEHEELGRSFTVEIKTVNHRYTDVSIKMPRQLSYLEDKIRKYVLGSISRGKIDVFITQDKYSEEDINIVLDDVLASSYIKALHTLRDKFELTDDISVSMVARFPDIINVTKAEEDKEQIWNTLFAAIESSMGNLMEMRTAEGEKLSQDISTRGKYIKSVVSKIEERSPVVVQEYKIKLEDRIKEVAKDVTADENRVAFEVALFADRCSIAEEVVRLYSHIDQLEDIIKQKEPVGRKLDFLVQEMNREINTIGSKANDVTIARYVVDVKSEIEKIREQIQNIE</sequence>
<evidence type="ECO:0000256" key="5">
    <source>
        <dbReference type="ARBA" id="ARBA00035648"/>
    </source>
</evidence>
<dbReference type="InterPro" id="IPR005229">
    <property type="entry name" value="YicC/YloC-like"/>
</dbReference>
<dbReference type="Proteomes" id="UP000050326">
    <property type="component" value="Unassembled WGS sequence"/>
</dbReference>
<evidence type="ECO:0000313" key="9">
    <source>
        <dbReference type="Proteomes" id="UP000050326"/>
    </source>
</evidence>
<comment type="caution">
    <text evidence="8">The sequence shown here is derived from an EMBL/GenBank/DDBJ whole genome shotgun (WGS) entry which is preliminary data.</text>
</comment>
<keyword evidence="9" id="KW-1185">Reference proteome</keyword>
<evidence type="ECO:0008006" key="10">
    <source>
        <dbReference type="Google" id="ProtNLM"/>
    </source>
</evidence>
<evidence type="ECO:0000256" key="2">
    <source>
        <dbReference type="ARBA" id="ARBA00022722"/>
    </source>
</evidence>
<keyword evidence="2" id="KW-0540">Nuclease</keyword>
<organism evidence="8 9">
    <name type="scientific">Oxobacter pfennigii</name>
    <dbReference type="NCBI Taxonomy" id="36849"/>
    <lineage>
        <taxon>Bacteria</taxon>
        <taxon>Bacillati</taxon>
        <taxon>Bacillota</taxon>
        <taxon>Clostridia</taxon>
        <taxon>Eubacteriales</taxon>
        <taxon>Clostridiaceae</taxon>
        <taxon>Oxobacter</taxon>
    </lineage>
</organism>
<feature type="domain" description="Endoribonuclease YicC-like C-terminal" evidence="7">
    <location>
        <begin position="173"/>
        <end position="292"/>
    </location>
</feature>
<dbReference type="Pfam" id="PF03755">
    <property type="entry name" value="YicC-like_N"/>
    <property type="match status" value="1"/>
</dbReference>
<accession>A0A0P8WN62</accession>
<dbReference type="RefSeq" id="WP_054875191.1">
    <property type="nucleotide sequence ID" value="NZ_LKET01000032.1"/>
</dbReference>
<evidence type="ECO:0000256" key="1">
    <source>
        <dbReference type="ARBA" id="ARBA00001968"/>
    </source>
</evidence>
<evidence type="ECO:0000259" key="7">
    <source>
        <dbReference type="Pfam" id="PF08340"/>
    </source>
</evidence>
<dbReference type="Pfam" id="PF08340">
    <property type="entry name" value="YicC-like_C"/>
    <property type="match status" value="1"/>
</dbReference>
<feature type="domain" description="Endoribonuclease YicC-like N-terminal" evidence="6">
    <location>
        <begin position="2"/>
        <end position="156"/>
    </location>
</feature>
<protein>
    <recommendedName>
        <fullName evidence="10">YicC-like family, N-terminal region</fullName>
    </recommendedName>
</protein>
<dbReference type="GO" id="GO:0004521">
    <property type="term" value="F:RNA endonuclease activity"/>
    <property type="evidence" value="ECO:0007669"/>
    <property type="project" value="InterPro"/>
</dbReference>
<dbReference type="InterPro" id="IPR013551">
    <property type="entry name" value="YicC-like_C"/>
</dbReference>
<dbReference type="GO" id="GO:0016787">
    <property type="term" value="F:hydrolase activity"/>
    <property type="evidence" value="ECO:0007669"/>
    <property type="project" value="UniProtKB-KW"/>
</dbReference>
<dbReference type="EMBL" id="LKET01000032">
    <property type="protein sequence ID" value="KPU43985.1"/>
    <property type="molecule type" value="Genomic_DNA"/>
</dbReference>
<dbReference type="OrthoDB" id="9771229at2"/>
<evidence type="ECO:0000256" key="4">
    <source>
        <dbReference type="ARBA" id="ARBA00022801"/>
    </source>
</evidence>
<reference evidence="8 9" key="1">
    <citation type="submission" date="2015-09" db="EMBL/GenBank/DDBJ databases">
        <title>Genome sequence of Oxobacter pfennigii DSM 3222.</title>
        <authorList>
            <person name="Poehlein A."/>
            <person name="Bengelsdorf F.R."/>
            <person name="Schiel-Bengelsdorf B."/>
            <person name="Duerre P."/>
            <person name="Daniel R."/>
        </authorList>
    </citation>
    <scope>NUCLEOTIDE SEQUENCE [LARGE SCALE GENOMIC DNA]</scope>
    <source>
        <strain evidence="8 9">DSM 3222</strain>
    </source>
</reference>
<name>A0A0P8WN62_9CLOT</name>
<evidence type="ECO:0000256" key="3">
    <source>
        <dbReference type="ARBA" id="ARBA00022759"/>
    </source>
</evidence>
<dbReference type="PATRIC" id="fig|36849.3.peg.2269"/>
<dbReference type="NCBIfam" id="TIGR00255">
    <property type="entry name" value="YicC/YloC family endoribonuclease"/>
    <property type="match status" value="1"/>
</dbReference>
<evidence type="ECO:0000259" key="6">
    <source>
        <dbReference type="Pfam" id="PF03755"/>
    </source>
</evidence>
<comment type="cofactor">
    <cofactor evidence="1">
        <name>a divalent metal cation</name>
        <dbReference type="ChEBI" id="CHEBI:60240"/>
    </cofactor>
</comment>
<keyword evidence="3" id="KW-0255">Endonuclease</keyword>
<keyword evidence="4" id="KW-0378">Hydrolase</keyword>
<evidence type="ECO:0000313" key="8">
    <source>
        <dbReference type="EMBL" id="KPU43985.1"/>
    </source>
</evidence>